<protein>
    <submittedName>
        <fullName evidence="2 3">Uncharacterized protein</fullName>
    </submittedName>
</protein>
<dbReference type="GeneID" id="17292942"/>
<dbReference type="HOGENOM" id="CLU_1317607_0_0_1"/>
<evidence type="ECO:0000256" key="1">
    <source>
        <dbReference type="SAM" id="SignalP"/>
    </source>
</evidence>
<name>L1IJ95_GUITC</name>
<keyword evidence="4" id="KW-1185">Reference proteome</keyword>
<reference evidence="4" key="2">
    <citation type="submission" date="2012-11" db="EMBL/GenBank/DDBJ databases">
        <authorList>
            <person name="Kuo A."/>
            <person name="Curtis B.A."/>
            <person name="Tanifuji G."/>
            <person name="Burki F."/>
            <person name="Gruber A."/>
            <person name="Irimia M."/>
            <person name="Maruyama S."/>
            <person name="Arias M.C."/>
            <person name="Ball S.G."/>
            <person name="Gile G.H."/>
            <person name="Hirakawa Y."/>
            <person name="Hopkins J.F."/>
            <person name="Rensing S.A."/>
            <person name="Schmutz J."/>
            <person name="Symeonidi A."/>
            <person name="Elias M."/>
            <person name="Eveleigh R.J."/>
            <person name="Herman E.K."/>
            <person name="Klute M.J."/>
            <person name="Nakayama T."/>
            <person name="Obornik M."/>
            <person name="Reyes-Prieto A."/>
            <person name="Armbrust E.V."/>
            <person name="Aves S.J."/>
            <person name="Beiko R.G."/>
            <person name="Coutinho P."/>
            <person name="Dacks J.B."/>
            <person name="Durnford D.G."/>
            <person name="Fast N.M."/>
            <person name="Green B.R."/>
            <person name="Grisdale C."/>
            <person name="Hempe F."/>
            <person name="Henrissat B."/>
            <person name="Hoppner M.P."/>
            <person name="Ishida K.-I."/>
            <person name="Kim E."/>
            <person name="Koreny L."/>
            <person name="Kroth P.G."/>
            <person name="Liu Y."/>
            <person name="Malik S.-B."/>
            <person name="Maier U.G."/>
            <person name="McRose D."/>
            <person name="Mock T."/>
            <person name="Neilson J.A."/>
            <person name="Onodera N.T."/>
            <person name="Poole A.M."/>
            <person name="Pritham E.J."/>
            <person name="Richards T.A."/>
            <person name="Rocap G."/>
            <person name="Roy S.W."/>
            <person name="Sarai C."/>
            <person name="Schaack S."/>
            <person name="Shirato S."/>
            <person name="Slamovits C.H."/>
            <person name="Spencer D.F."/>
            <person name="Suzuki S."/>
            <person name="Worden A.Z."/>
            <person name="Zauner S."/>
            <person name="Barry K."/>
            <person name="Bell C."/>
            <person name="Bharti A.K."/>
            <person name="Crow J.A."/>
            <person name="Grimwood J."/>
            <person name="Kramer R."/>
            <person name="Lindquist E."/>
            <person name="Lucas S."/>
            <person name="Salamov A."/>
            <person name="McFadden G.I."/>
            <person name="Lane C.E."/>
            <person name="Keeling P.J."/>
            <person name="Gray M.W."/>
            <person name="Grigoriev I.V."/>
            <person name="Archibald J.M."/>
        </authorList>
    </citation>
    <scope>NUCLEOTIDE SEQUENCE</scope>
    <source>
        <strain evidence="4">CCMP2712</strain>
    </source>
</reference>
<evidence type="ECO:0000313" key="2">
    <source>
        <dbReference type="EMBL" id="EKX36187.1"/>
    </source>
</evidence>
<dbReference type="KEGG" id="gtt:GUITHDRAFT_117709"/>
<evidence type="ECO:0000313" key="4">
    <source>
        <dbReference type="Proteomes" id="UP000011087"/>
    </source>
</evidence>
<organism evidence="2">
    <name type="scientific">Guillardia theta (strain CCMP2712)</name>
    <name type="common">Cryptophyte</name>
    <dbReference type="NCBI Taxonomy" id="905079"/>
    <lineage>
        <taxon>Eukaryota</taxon>
        <taxon>Cryptophyceae</taxon>
        <taxon>Pyrenomonadales</taxon>
        <taxon>Geminigeraceae</taxon>
        <taxon>Guillardia</taxon>
    </lineage>
</organism>
<feature type="chain" id="PRO_5008770091" evidence="1">
    <location>
        <begin position="23"/>
        <end position="209"/>
    </location>
</feature>
<dbReference type="Proteomes" id="UP000011087">
    <property type="component" value="Unassembled WGS sequence"/>
</dbReference>
<accession>L1IJ95</accession>
<dbReference type="EnsemblProtists" id="EKX36187">
    <property type="protein sequence ID" value="EKX36187"/>
    <property type="gene ID" value="GUITHDRAFT_117709"/>
</dbReference>
<gene>
    <name evidence="2" type="ORF">GUITHDRAFT_117709</name>
</gene>
<evidence type="ECO:0000313" key="3">
    <source>
        <dbReference type="EnsemblProtists" id="EKX36187"/>
    </source>
</evidence>
<reference evidence="3" key="3">
    <citation type="submission" date="2015-06" db="UniProtKB">
        <authorList>
            <consortium name="EnsemblProtists"/>
        </authorList>
    </citation>
    <scope>IDENTIFICATION</scope>
</reference>
<reference evidence="2 4" key="1">
    <citation type="journal article" date="2012" name="Nature">
        <title>Algal genomes reveal evolutionary mosaicism and the fate of nucleomorphs.</title>
        <authorList>
            <consortium name="DOE Joint Genome Institute"/>
            <person name="Curtis B.A."/>
            <person name="Tanifuji G."/>
            <person name="Burki F."/>
            <person name="Gruber A."/>
            <person name="Irimia M."/>
            <person name="Maruyama S."/>
            <person name="Arias M.C."/>
            <person name="Ball S.G."/>
            <person name="Gile G.H."/>
            <person name="Hirakawa Y."/>
            <person name="Hopkins J.F."/>
            <person name="Kuo A."/>
            <person name="Rensing S.A."/>
            <person name="Schmutz J."/>
            <person name="Symeonidi A."/>
            <person name="Elias M."/>
            <person name="Eveleigh R.J."/>
            <person name="Herman E.K."/>
            <person name="Klute M.J."/>
            <person name="Nakayama T."/>
            <person name="Obornik M."/>
            <person name="Reyes-Prieto A."/>
            <person name="Armbrust E.V."/>
            <person name="Aves S.J."/>
            <person name="Beiko R.G."/>
            <person name="Coutinho P."/>
            <person name="Dacks J.B."/>
            <person name="Durnford D.G."/>
            <person name="Fast N.M."/>
            <person name="Green B.R."/>
            <person name="Grisdale C.J."/>
            <person name="Hempel F."/>
            <person name="Henrissat B."/>
            <person name="Hoppner M.P."/>
            <person name="Ishida K."/>
            <person name="Kim E."/>
            <person name="Koreny L."/>
            <person name="Kroth P.G."/>
            <person name="Liu Y."/>
            <person name="Malik S.B."/>
            <person name="Maier U.G."/>
            <person name="McRose D."/>
            <person name="Mock T."/>
            <person name="Neilson J.A."/>
            <person name="Onodera N.T."/>
            <person name="Poole A.M."/>
            <person name="Pritham E.J."/>
            <person name="Richards T.A."/>
            <person name="Rocap G."/>
            <person name="Roy S.W."/>
            <person name="Sarai C."/>
            <person name="Schaack S."/>
            <person name="Shirato S."/>
            <person name="Slamovits C.H."/>
            <person name="Spencer D.F."/>
            <person name="Suzuki S."/>
            <person name="Worden A.Z."/>
            <person name="Zauner S."/>
            <person name="Barry K."/>
            <person name="Bell C."/>
            <person name="Bharti A.K."/>
            <person name="Crow J.A."/>
            <person name="Grimwood J."/>
            <person name="Kramer R."/>
            <person name="Lindquist E."/>
            <person name="Lucas S."/>
            <person name="Salamov A."/>
            <person name="McFadden G.I."/>
            <person name="Lane C.E."/>
            <person name="Keeling P.J."/>
            <person name="Gray M.W."/>
            <person name="Grigoriev I.V."/>
            <person name="Archibald J.M."/>
        </authorList>
    </citation>
    <scope>NUCLEOTIDE SEQUENCE</scope>
    <source>
        <strain evidence="2 4">CCMP2712</strain>
    </source>
</reference>
<dbReference type="EMBL" id="JH993078">
    <property type="protein sequence ID" value="EKX36187.1"/>
    <property type="molecule type" value="Genomic_DNA"/>
</dbReference>
<proteinExistence type="predicted"/>
<dbReference type="RefSeq" id="XP_005823167.1">
    <property type="nucleotide sequence ID" value="XM_005823110.1"/>
</dbReference>
<keyword evidence="1" id="KW-0732">Signal</keyword>
<dbReference type="AlphaFoldDB" id="L1IJ95"/>
<feature type="signal peptide" evidence="1">
    <location>
        <begin position="1"/>
        <end position="22"/>
    </location>
</feature>
<sequence>MRLATLLLTLDLLVFGLGGVQCNETDPTLLVNASNSTLAETSAGFVPVTTILATPSPGQLTQAQSTAKAPPKDTTYYSLIRLNIEGDIPAGTSLQDYLKKQIELYVATYGAEVSSLVIDYVTQILTNHVDPGSGLSGNHRRLMQAIGNGTDLPPNTTAVIVALQSQSWTNMQAVTAGVNAQNLARSSNGRKVLQVSAVSSTVSYPSGPL</sequence>
<dbReference type="PaxDb" id="55529-EKX36187"/>